<accession>A0A7W9PN32</accession>
<name>A0A7W9PN32_9ACTN</name>
<dbReference type="RefSeq" id="WP_184958627.1">
    <property type="nucleotide sequence ID" value="NZ_JACHJK010000001.1"/>
</dbReference>
<reference evidence="2 3" key="1">
    <citation type="submission" date="2020-08" db="EMBL/GenBank/DDBJ databases">
        <title>Genomic Encyclopedia of Type Strains, Phase III (KMG-III): the genomes of soil and plant-associated and newly described type strains.</title>
        <authorList>
            <person name="Whitman W."/>
        </authorList>
    </citation>
    <scope>NUCLEOTIDE SEQUENCE [LARGE SCALE GENOMIC DNA]</scope>
    <source>
        <strain evidence="2 3">CECT 3313</strain>
    </source>
</reference>
<feature type="signal peptide" evidence="1">
    <location>
        <begin position="1"/>
        <end position="23"/>
    </location>
</feature>
<protein>
    <recommendedName>
        <fullName evidence="4">Lipoprotein</fullName>
    </recommendedName>
</protein>
<evidence type="ECO:0000313" key="2">
    <source>
        <dbReference type="EMBL" id="MBB5924790.1"/>
    </source>
</evidence>
<gene>
    <name evidence="2" type="ORF">FHS34_000225</name>
</gene>
<keyword evidence="3" id="KW-1185">Reference proteome</keyword>
<feature type="chain" id="PRO_5038874904" description="Lipoprotein" evidence="1">
    <location>
        <begin position="24"/>
        <end position="150"/>
    </location>
</feature>
<proteinExistence type="predicted"/>
<dbReference type="EMBL" id="JACHJK010000001">
    <property type="protein sequence ID" value="MBB5924790.1"/>
    <property type="molecule type" value="Genomic_DNA"/>
</dbReference>
<evidence type="ECO:0000256" key="1">
    <source>
        <dbReference type="SAM" id="SignalP"/>
    </source>
</evidence>
<dbReference type="PROSITE" id="PS51257">
    <property type="entry name" value="PROKAR_LIPOPROTEIN"/>
    <property type="match status" value="1"/>
</dbReference>
<keyword evidence="1" id="KW-0732">Signal</keyword>
<dbReference type="AlphaFoldDB" id="A0A7W9PN32"/>
<evidence type="ECO:0000313" key="3">
    <source>
        <dbReference type="Proteomes" id="UP000585836"/>
    </source>
</evidence>
<evidence type="ECO:0008006" key="4">
    <source>
        <dbReference type="Google" id="ProtNLM"/>
    </source>
</evidence>
<sequence length="150" mass="15872">MFKAPPRPARWTAVLLLPLLLVAACGAEKRSTVPADRIVGTWTAADGEEMSFAADRSFTSSGLDSKKLSEQRCPGQKATGTWAFFADQGDGLYGTSARATSGSQIGFTFDDEAEGPCTITLSVVEDGKTLCATADADDPCGLGVRFTRRK</sequence>
<dbReference type="Proteomes" id="UP000585836">
    <property type="component" value="Unassembled WGS sequence"/>
</dbReference>
<organism evidence="2 3">
    <name type="scientific">Streptomyces echinatus</name>
    <dbReference type="NCBI Taxonomy" id="67293"/>
    <lineage>
        <taxon>Bacteria</taxon>
        <taxon>Bacillati</taxon>
        <taxon>Actinomycetota</taxon>
        <taxon>Actinomycetes</taxon>
        <taxon>Kitasatosporales</taxon>
        <taxon>Streptomycetaceae</taxon>
        <taxon>Streptomyces</taxon>
    </lineage>
</organism>
<comment type="caution">
    <text evidence="2">The sequence shown here is derived from an EMBL/GenBank/DDBJ whole genome shotgun (WGS) entry which is preliminary data.</text>
</comment>